<evidence type="ECO:0008006" key="3">
    <source>
        <dbReference type="Google" id="ProtNLM"/>
    </source>
</evidence>
<dbReference type="EMBL" id="CP003587">
    <property type="protein sequence ID" value="AGY57316.1"/>
    <property type="molecule type" value="Genomic_DNA"/>
</dbReference>
<dbReference type="OrthoDB" id="9808776at2"/>
<proteinExistence type="predicted"/>
<organism evidence="1 2">
    <name type="scientific">Gloeobacter kilaueensis (strain ATCC BAA-2537 / CCAP 1431/1 / ULC 316 / JS1)</name>
    <dbReference type="NCBI Taxonomy" id="1183438"/>
    <lineage>
        <taxon>Bacteria</taxon>
        <taxon>Bacillati</taxon>
        <taxon>Cyanobacteriota</taxon>
        <taxon>Cyanophyceae</taxon>
        <taxon>Gloeobacterales</taxon>
        <taxon>Gloeobacteraceae</taxon>
        <taxon>Gloeobacter</taxon>
    </lineage>
</organism>
<accession>U5QEJ5</accession>
<gene>
    <name evidence="1" type="ORF">GKIL_1070</name>
</gene>
<dbReference type="PATRIC" id="fig|1183438.3.peg.1057"/>
<dbReference type="RefSeq" id="WP_023172385.1">
    <property type="nucleotide sequence ID" value="NC_022600.1"/>
</dbReference>
<dbReference type="InterPro" id="IPR014923">
    <property type="entry name" value="DUF1802"/>
</dbReference>
<dbReference type="KEGG" id="glj:GKIL_1070"/>
<name>U5QEJ5_GLOK1</name>
<evidence type="ECO:0000313" key="1">
    <source>
        <dbReference type="EMBL" id="AGY57316.1"/>
    </source>
</evidence>
<reference evidence="1 2" key="1">
    <citation type="journal article" date="2013" name="PLoS ONE">
        <title>Cultivation and Complete Genome Sequencing of Gloeobacter kilaueensis sp. nov., from a Lava Cave in Kilauea Caldera, Hawai'i.</title>
        <authorList>
            <person name="Saw J.H."/>
            <person name="Schatz M."/>
            <person name="Brown M.V."/>
            <person name="Kunkel D.D."/>
            <person name="Foster J.S."/>
            <person name="Shick H."/>
            <person name="Christensen S."/>
            <person name="Hou S."/>
            <person name="Wan X."/>
            <person name="Donachie S.P."/>
        </authorList>
    </citation>
    <scope>NUCLEOTIDE SEQUENCE [LARGE SCALE GENOMIC DNA]</scope>
    <source>
        <strain evidence="2">JS</strain>
    </source>
</reference>
<keyword evidence="2" id="KW-1185">Reference proteome</keyword>
<dbReference type="eggNOG" id="COG4293">
    <property type="taxonomic scope" value="Bacteria"/>
</dbReference>
<dbReference type="Proteomes" id="UP000017396">
    <property type="component" value="Chromosome"/>
</dbReference>
<dbReference type="STRING" id="1183438.GKIL_1070"/>
<dbReference type="AlphaFoldDB" id="U5QEJ5"/>
<sequence>MTLNVALKEWAVICDALERGEQSILLRKGGIRERRGGFSVEHEAFFLYPTAFHQNPAQLIPAAQERLAQLRTPEPGRVPIQLFARVERYWQVDTFEVLEKLTELHLLAPATVAERFYYRRPGLTVLLLTVFRLLEPFEVIEKPEYAGCHSWVPLVEEPPSRQMSPVLDEPQRQDLTFKLTRLLGGAASVEAP</sequence>
<protein>
    <recommendedName>
        <fullName evidence="3">DUF1802 family protein</fullName>
    </recommendedName>
</protein>
<dbReference type="HOGENOM" id="CLU_085858_3_0_3"/>
<dbReference type="Pfam" id="PF08819">
    <property type="entry name" value="DUF1802"/>
    <property type="match status" value="1"/>
</dbReference>
<evidence type="ECO:0000313" key="2">
    <source>
        <dbReference type="Proteomes" id="UP000017396"/>
    </source>
</evidence>